<dbReference type="EMBL" id="DAAVKC010000002">
    <property type="protein sequence ID" value="HAF5183375.1"/>
    <property type="molecule type" value="Genomic_DNA"/>
</dbReference>
<comment type="caution">
    <text evidence="1">The sequence shown here is derived from an EMBL/GenBank/DDBJ whole genome shotgun (WGS) entry which is preliminary data.</text>
</comment>
<evidence type="ECO:0000313" key="2">
    <source>
        <dbReference type="EMBL" id="HAF6699313.1"/>
    </source>
</evidence>
<gene>
    <name evidence="1" type="ORF">G8C11_000969</name>
    <name evidence="2" type="ORF">G8C22_000969</name>
</gene>
<accession>A0A748LP56</accession>
<proteinExistence type="predicted"/>
<reference evidence="1" key="2">
    <citation type="submission" date="2020-02" db="EMBL/GenBank/DDBJ databases">
        <authorList>
            <consortium name="NCBI Pathogen Detection Project"/>
        </authorList>
    </citation>
    <scope>NUCLEOTIDE SEQUENCE</scope>
    <source>
        <strain evidence="1">MA.1090703471</strain>
        <strain evidence="2">MA.1090703474</strain>
    </source>
</reference>
<reference evidence="1" key="1">
    <citation type="journal article" date="2018" name="Genome Biol.">
        <title>SKESA: strategic k-mer extension for scrupulous assemblies.</title>
        <authorList>
            <person name="Souvorov A."/>
            <person name="Agarwala R."/>
            <person name="Lipman D.J."/>
        </authorList>
    </citation>
    <scope>NUCLEOTIDE SEQUENCE</scope>
    <source>
        <strain evidence="1">MA.1090703471</strain>
        <strain evidence="2">MA.1090703474</strain>
    </source>
</reference>
<protein>
    <submittedName>
        <fullName evidence="1">Uncharacterized protein</fullName>
    </submittedName>
</protein>
<dbReference type="EMBL" id="DAAVXE010000002">
    <property type="protein sequence ID" value="HAF6699313.1"/>
    <property type="molecule type" value="Genomic_DNA"/>
</dbReference>
<sequence>MKPTQLKPGQRVVITPSLGGQYLIHGTFIKRVPRYYGRAAYSVIRVPAFAGLNGDDDLGDVHLSDYDVSRRVSLEGKQ</sequence>
<evidence type="ECO:0000313" key="1">
    <source>
        <dbReference type="EMBL" id="HAF5183375.1"/>
    </source>
</evidence>
<organism evidence="1">
    <name type="scientific">Salmonella enterica</name>
    <name type="common">Salmonella choleraesuis</name>
    <dbReference type="NCBI Taxonomy" id="28901"/>
    <lineage>
        <taxon>Bacteria</taxon>
        <taxon>Pseudomonadati</taxon>
        <taxon>Pseudomonadota</taxon>
        <taxon>Gammaproteobacteria</taxon>
        <taxon>Enterobacterales</taxon>
        <taxon>Enterobacteriaceae</taxon>
        <taxon>Salmonella</taxon>
    </lineage>
</organism>
<name>A0A748LP56_SALER</name>
<dbReference type="AlphaFoldDB" id="A0A748LP56"/>